<dbReference type="EMBL" id="KL142370">
    <property type="protein sequence ID" value="KDR82251.1"/>
    <property type="molecule type" value="Genomic_DNA"/>
</dbReference>
<accession>A0A067TGG2</accession>
<protein>
    <submittedName>
        <fullName evidence="2">Uncharacterized protein</fullName>
    </submittedName>
</protein>
<evidence type="ECO:0000313" key="3">
    <source>
        <dbReference type="Proteomes" id="UP000027222"/>
    </source>
</evidence>
<sequence>MRAVAGLHGPPSSTSAHDECSRATSVINQHDHLPRLSPFTPCPYVLPKSSKICMLIINRQPTPSPLQDDISPRLVPVPPLRDVDRLRKDPVGAEGLKGWSAPTCAYTPPPVPIGAPASTPQPENLRASPPRLIPASRIEETNTSLVFVTTFAYLAFRQRLSSGALRLPACRPYHTLLVFASGGFRVNPNRFTPPPARPPPLLSLSQVSATSQLRQLLRTITFVALSVARLAPPLSSTNAPAIASSPYVSVVAGGDNESATTSPPPPLPNFTWLVFSYSSSVDSRVKPNCIVPLLAHHHRPLQLISNTRGGKLGGVDPHLR</sequence>
<gene>
    <name evidence="2" type="ORF">GALMADRAFT_135611</name>
</gene>
<proteinExistence type="predicted"/>
<feature type="region of interest" description="Disordered" evidence="1">
    <location>
        <begin position="1"/>
        <end position="21"/>
    </location>
</feature>
<reference evidence="3" key="1">
    <citation type="journal article" date="2014" name="Proc. Natl. Acad. Sci. U.S.A.">
        <title>Extensive sampling of basidiomycete genomes demonstrates inadequacy of the white-rot/brown-rot paradigm for wood decay fungi.</title>
        <authorList>
            <person name="Riley R."/>
            <person name="Salamov A.A."/>
            <person name="Brown D.W."/>
            <person name="Nagy L.G."/>
            <person name="Floudas D."/>
            <person name="Held B.W."/>
            <person name="Levasseur A."/>
            <person name="Lombard V."/>
            <person name="Morin E."/>
            <person name="Otillar R."/>
            <person name="Lindquist E.A."/>
            <person name="Sun H."/>
            <person name="LaButti K.M."/>
            <person name="Schmutz J."/>
            <person name="Jabbour D."/>
            <person name="Luo H."/>
            <person name="Baker S.E."/>
            <person name="Pisabarro A.G."/>
            <person name="Walton J.D."/>
            <person name="Blanchette R.A."/>
            <person name="Henrissat B."/>
            <person name="Martin F."/>
            <person name="Cullen D."/>
            <person name="Hibbett D.S."/>
            <person name="Grigoriev I.V."/>
        </authorList>
    </citation>
    <scope>NUCLEOTIDE SEQUENCE [LARGE SCALE GENOMIC DNA]</scope>
    <source>
        <strain evidence="3">CBS 339.88</strain>
    </source>
</reference>
<evidence type="ECO:0000256" key="1">
    <source>
        <dbReference type="SAM" id="MobiDB-lite"/>
    </source>
</evidence>
<dbReference type="AlphaFoldDB" id="A0A067TGG2"/>
<name>A0A067TGG2_GALM3</name>
<organism evidence="2 3">
    <name type="scientific">Galerina marginata (strain CBS 339.88)</name>
    <dbReference type="NCBI Taxonomy" id="685588"/>
    <lineage>
        <taxon>Eukaryota</taxon>
        <taxon>Fungi</taxon>
        <taxon>Dikarya</taxon>
        <taxon>Basidiomycota</taxon>
        <taxon>Agaricomycotina</taxon>
        <taxon>Agaricomycetes</taxon>
        <taxon>Agaricomycetidae</taxon>
        <taxon>Agaricales</taxon>
        <taxon>Agaricineae</taxon>
        <taxon>Strophariaceae</taxon>
        <taxon>Galerina</taxon>
    </lineage>
</organism>
<dbReference type="HOGENOM" id="CLU_868912_0_0_1"/>
<evidence type="ECO:0000313" key="2">
    <source>
        <dbReference type="EMBL" id="KDR82251.1"/>
    </source>
</evidence>
<keyword evidence="3" id="KW-1185">Reference proteome</keyword>
<dbReference type="Proteomes" id="UP000027222">
    <property type="component" value="Unassembled WGS sequence"/>
</dbReference>